<dbReference type="RefSeq" id="WP_074608354.1">
    <property type="nucleotide sequence ID" value="NZ_FNGY01000005.1"/>
</dbReference>
<name>A0A1G9WJY6_9SPHI</name>
<dbReference type="Gene3D" id="2.160.20.10">
    <property type="entry name" value="Single-stranded right-handed beta-helix, Pectin lyase-like"/>
    <property type="match status" value="1"/>
</dbReference>
<organism evidence="1 2">
    <name type="scientific">Pedobacter steynii</name>
    <dbReference type="NCBI Taxonomy" id="430522"/>
    <lineage>
        <taxon>Bacteria</taxon>
        <taxon>Pseudomonadati</taxon>
        <taxon>Bacteroidota</taxon>
        <taxon>Sphingobacteriia</taxon>
        <taxon>Sphingobacteriales</taxon>
        <taxon>Sphingobacteriaceae</taxon>
        <taxon>Pedobacter</taxon>
    </lineage>
</organism>
<dbReference type="SUPFAM" id="SSF51126">
    <property type="entry name" value="Pectin lyase-like"/>
    <property type="match status" value="1"/>
</dbReference>
<accession>A0A1G9WJY6</accession>
<protein>
    <submittedName>
        <fullName evidence="1">Right handed beta helix region</fullName>
    </submittedName>
</protein>
<gene>
    <name evidence="1" type="ORF">SAMN05421820_105195</name>
</gene>
<dbReference type="Proteomes" id="UP000183200">
    <property type="component" value="Unassembled WGS sequence"/>
</dbReference>
<evidence type="ECO:0000313" key="2">
    <source>
        <dbReference type="Proteomes" id="UP000183200"/>
    </source>
</evidence>
<dbReference type="SMART" id="SM00710">
    <property type="entry name" value="PbH1"/>
    <property type="match status" value="6"/>
</dbReference>
<dbReference type="EMBL" id="FNGY01000005">
    <property type="protein sequence ID" value="SDM84800.1"/>
    <property type="molecule type" value="Genomic_DNA"/>
</dbReference>
<reference evidence="2" key="1">
    <citation type="submission" date="2016-10" db="EMBL/GenBank/DDBJ databases">
        <authorList>
            <person name="Varghese N."/>
            <person name="Submissions S."/>
        </authorList>
    </citation>
    <scope>NUCLEOTIDE SEQUENCE [LARGE SCALE GENOMIC DNA]</scope>
    <source>
        <strain evidence="2">DSM 19110</strain>
    </source>
</reference>
<dbReference type="InterPro" id="IPR011050">
    <property type="entry name" value="Pectin_lyase_fold/virulence"/>
</dbReference>
<proteinExistence type="predicted"/>
<dbReference type="AlphaFoldDB" id="A0A1G9WJY6"/>
<dbReference type="InterPro" id="IPR012334">
    <property type="entry name" value="Pectin_lyas_fold"/>
</dbReference>
<sequence length="420" mass="45582">MQAILNLNELRNYSYFPENIYLQGHSTVGDGGEGVFYWDHLSLENDNNGIIIKVTGVSEGRWKRLFDGQANVKWFGVKADGMDDTIALQNAIDCWNVIYLPKGEYKITSSIVLKPRSYVYGSQVTATIVNAYGCDAFLVDGNDGDNITIEKIQIRGYSSAGIGDPKTFTGIKSRGESEHHVNYLNIKDIFLIGFLYCIDLQFTWNSLIDNVETMNCANSVRVFGQTVNNSINNSRLTANGGNASILTQSDGVVTGEGLMINNTLMASGAYGVKVEGSFLSLLISNSLIDLISNIGVYFTDAKSTLISNTWIYATNRGIELAPLSEVVDQNISISNCRIQATAENGSCIKINELNRGVLISGGSLVCSSGGRCVHTYYARAIAIGTLFLVNPSTTIDSILVESSIDVLTSMLVGNATIEII</sequence>
<dbReference type="InterPro" id="IPR006626">
    <property type="entry name" value="PbH1"/>
</dbReference>
<dbReference type="OrthoDB" id="253409at2"/>
<keyword evidence="2" id="KW-1185">Reference proteome</keyword>
<evidence type="ECO:0000313" key="1">
    <source>
        <dbReference type="EMBL" id="SDM84800.1"/>
    </source>
</evidence>